<dbReference type="AlphaFoldDB" id="E8R6Z5"/>
<dbReference type="RefSeq" id="WP_013561650.1">
    <property type="nucleotide sequence ID" value="NC_014961.1"/>
</dbReference>
<dbReference type="OrthoDB" id="18582at2157"/>
<dbReference type="STRING" id="765177.Desmu_0109"/>
<dbReference type="KEGG" id="dmu:Desmu_0109"/>
<reference evidence="2" key="1">
    <citation type="submission" date="2010-11" db="EMBL/GenBank/DDBJ databases">
        <title>The complete genome of Desulfurococcus mucosus DSM 2162.</title>
        <authorList>
            <consortium name="US DOE Joint Genome Institute (JGI-PGF)"/>
            <person name="Lucas S."/>
            <person name="Copeland A."/>
            <person name="Lapidus A."/>
            <person name="Bruce D."/>
            <person name="Goodwin L."/>
            <person name="Pitluck S."/>
            <person name="Kyrpides N."/>
            <person name="Mavromatis K."/>
            <person name="Pagani I."/>
            <person name="Ivanova N."/>
            <person name="Ovchinnikova G."/>
            <person name="Chertkov O."/>
            <person name="Held B."/>
            <person name="Brettin T."/>
            <person name="Detter J.C."/>
            <person name="Tapia R."/>
            <person name="Han C."/>
            <person name="Land M."/>
            <person name="Hauser L."/>
            <person name="Markowitz V."/>
            <person name="Cheng J.-F."/>
            <person name="Hugenholtz P."/>
            <person name="Woyke T."/>
            <person name="Wu D."/>
            <person name="Wirth R."/>
            <person name="Bilek Y."/>
            <person name="Hader T."/>
            <person name="Klenk H.-P."/>
            <person name="Eisen J.A."/>
        </authorList>
    </citation>
    <scope>NUCLEOTIDE SEQUENCE [LARGE SCALE GENOMIC DNA]</scope>
    <source>
        <strain evidence="2">ATCC 35584 / DSM 2162 / JCM 9187 / O7/1</strain>
    </source>
</reference>
<evidence type="ECO:0000313" key="2">
    <source>
        <dbReference type="Proteomes" id="UP000001068"/>
    </source>
</evidence>
<dbReference type="HOGENOM" id="CLU_1631569_0_0_2"/>
<sequence precursor="true">MECSVVLLVTCRTGSDEWCAREIGDFLFSLDSNVIVEETGFPGVLQVRSCIDAGRIYGRALSGEYGFVENIIPVQRVVPLTGLLRDPLGSLSGLELPERVKVRVRMRGVRGVSRDVFTSLVKELKERGIIHDPASTRCLFIESIGDKVYIGVGYCEAIRRCF</sequence>
<protein>
    <recommendedName>
        <fullName evidence="3">THUMP domain-containing protein</fullName>
    </recommendedName>
</protein>
<evidence type="ECO:0008006" key="3">
    <source>
        <dbReference type="Google" id="ProtNLM"/>
    </source>
</evidence>
<dbReference type="GeneID" id="10152795"/>
<dbReference type="Proteomes" id="UP000001068">
    <property type="component" value="Chromosome"/>
</dbReference>
<organism evidence="1 2">
    <name type="scientific">Desulfurococcus mucosus (strain ATCC 35584 / DSM 2162 / JCM 9187 / O7/1)</name>
    <dbReference type="NCBI Taxonomy" id="765177"/>
    <lineage>
        <taxon>Archaea</taxon>
        <taxon>Thermoproteota</taxon>
        <taxon>Thermoprotei</taxon>
        <taxon>Desulfurococcales</taxon>
        <taxon>Desulfurococcaceae</taxon>
        <taxon>Desulfurococcus</taxon>
    </lineage>
</organism>
<dbReference type="eggNOG" id="arCOG00084">
    <property type="taxonomic scope" value="Archaea"/>
</dbReference>
<name>E8R6Z5_DESM0</name>
<keyword evidence="2" id="KW-1185">Reference proteome</keyword>
<gene>
    <name evidence="1" type="ordered locus">Desmu_0109</name>
</gene>
<proteinExistence type="predicted"/>
<dbReference type="EMBL" id="CP002363">
    <property type="protein sequence ID" value="ADV64428.1"/>
    <property type="molecule type" value="Genomic_DNA"/>
</dbReference>
<accession>E8R6Z5</accession>
<reference evidence="1 2" key="2">
    <citation type="journal article" date="2011" name="Stand. Genomic Sci.">
        <title>Complete genome sequence of Desulfurococcus mucosus type strain (O7/1).</title>
        <authorList>
            <person name="Wirth R."/>
            <person name="Chertkov O."/>
            <person name="Held B."/>
            <person name="Lapidus A."/>
            <person name="Nolan M."/>
            <person name="Lucas S."/>
            <person name="Hammon N."/>
            <person name="Deshpande S."/>
            <person name="Cheng J.F."/>
            <person name="Tapia R."/>
            <person name="Han C."/>
            <person name="Goodwin L."/>
            <person name="Pitluck S."/>
            <person name="Liolios K."/>
            <person name="Ioanna P."/>
            <person name="Ivanova N."/>
            <person name="Mavromatis K."/>
            <person name="Mikhailova N."/>
            <person name="Pati A."/>
            <person name="Chen A."/>
            <person name="Palaniappan K."/>
            <person name="Land M."/>
            <person name="Hauser L."/>
            <person name="Chang Y.J."/>
            <person name="Jeffries C.D."/>
            <person name="Bilek Y."/>
            <person name="Hader T."/>
            <person name="Rohde M."/>
            <person name="Spring S."/>
            <person name="Sikorski J."/>
            <person name="Goker M."/>
            <person name="Woyke T."/>
            <person name="Bristow J."/>
            <person name="Eisen J.A."/>
            <person name="Markowitz V."/>
            <person name="Hugenholtz P."/>
            <person name="Kyrpides N.C."/>
            <person name="Klenk H.P."/>
        </authorList>
    </citation>
    <scope>NUCLEOTIDE SEQUENCE [LARGE SCALE GENOMIC DNA]</scope>
    <source>
        <strain evidence="2">ATCC 35584 / DSM 2162 / JCM 9187 / O7/1</strain>
    </source>
</reference>
<evidence type="ECO:0000313" key="1">
    <source>
        <dbReference type="EMBL" id="ADV64428.1"/>
    </source>
</evidence>